<dbReference type="AlphaFoldDB" id="A0A7R8H9E3"/>
<dbReference type="Pfam" id="PF00096">
    <property type="entry name" value="zf-C2H2"/>
    <property type="match status" value="2"/>
</dbReference>
<feature type="region of interest" description="Disordered" evidence="5">
    <location>
        <begin position="393"/>
        <end position="415"/>
    </location>
</feature>
<keyword evidence="4" id="KW-0862">Zinc</keyword>
<evidence type="ECO:0000256" key="5">
    <source>
        <dbReference type="SAM" id="MobiDB-lite"/>
    </source>
</evidence>
<evidence type="ECO:0000313" key="7">
    <source>
        <dbReference type="EMBL" id="CAF2957191.1"/>
    </source>
</evidence>
<dbReference type="GO" id="GO:0008270">
    <property type="term" value="F:zinc ion binding"/>
    <property type="evidence" value="ECO:0007669"/>
    <property type="project" value="UniProtKB-KW"/>
</dbReference>
<evidence type="ECO:0000256" key="3">
    <source>
        <dbReference type="ARBA" id="ARBA00022771"/>
    </source>
</evidence>
<dbReference type="EMBL" id="HG994584">
    <property type="protein sequence ID" value="CAF2957191.1"/>
    <property type="molecule type" value="Genomic_DNA"/>
</dbReference>
<dbReference type="PANTHER" id="PTHR24379">
    <property type="entry name" value="KRAB AND ZINC FINGER DOMAIN-CONTAINING"/>
    <property type="match status" value="1"/>
</dbReference>
<feature type="compositionally biased region" description="Low complexity" evidence="5">
    <location>
        <begin position="36"/>
        <end position="48"/>
    </location>
</feature>
<dbReference type="SMART" id="SM00355">
    <property type="entry name" value="ZnF_C2H2"/>
    <property type="match status" value="4"/>
</dbReference>
<keyword evidence="3" id="KW-0863">Zinc-finger</keyword>
<sequence length="415" mass="47517">MPDHHRTKASSNAFDSPLSLVVAHEDRLKEEEKNHGSSPGRSSGFSDGSGDENYHRQRLASEGIYLCHWWYEVLGEIESYDSGHEEDHHPHAHHRVILEEPDDFAKLLCEKSEDNALSSEVHSEYSSYEEVHPQAWNGSSGSLSGKESFPCEFCDKIFHQQVPFTVSSRDSYWGEKFECRKCHKTFGRKSTLRAHMTTHTKVSNFMCPICDKACNDNNSLEEHIRMHTGEKTLFHTGERPFVCLNCRKDFTEKRFLNDHIQTAHSGQDGPLKCPNCFREFAYKTSLKQHLKKQMCVKNLSRTGNLANNNGGNNNSNSNNNNNFINNGSPNISCNFPVPFVKKATAGNKHLNSMFPCITVIKFHTDEFWKYELTKHRRAVVDSKTNEDMWKKQLGKHGSEQKADNTASNEMWLEQN</sequence>
<dbReference type="PROSITE" id="PS00028">
    <property type="entry name" value="ZINC_FINGER_C2H2_1"/>
    <property type="match status" value="3"/>
</dbReference>
<keyword evidence="2" id="KW-0677">Repeat</keyword>
<dbReference type="PROSITE" id="PS50157">
    <property type="entry name" value="ZINC_FINGER_C2H2_2"/>
    <property type="match status" value="3"/>
</dbReference>
<name>A0A7R8H9E3_LEPSM</name>
<dbReference type="PANTHER" id="PTHR24379:SF121">
    <property type="entry name" value="C2H2-TYPE DOMAIN-CONTAINING PROTEIN"/>
    <property type="match status" value="1"/>
</dbReference>
<feature type="domain" description="C2H2-type" evidence="6">
    <location>
        <begin position="205"/>
        <end position="232"/>
    </location>
</feature>
<feature type="domain" description="C2H2-type" evidence="6">
    <location>
        <begin position="241"/>
        <end position="269"/>
    </location>
</feature>
<dbReference type="InterPro" id="IPR036236">
    <property type="entry name" value="Znf_C2H2_sf"/>
</dbReference>
<keyword evidence="8" id="KW-1185">Reference proteome</keyword>
<evidence type="ECO:0000256" key="4">
    <source>
        <dbReference type="ARBA" id="ARBA00022833"/>
    </source>
</evidence>
<dbReference type="Proteomes" id="UP000675881">
    <property type="component" value="Chromosome 5"/>
</dbReference>
<reference evidence="7" key="1">
    <citation type="submission" date="2021-02" db="EMBL/GenBank/DDBJ databases">
        <authorList>
            <person name="Bekaert M."/>
        </authorList>
    </citation>
    <scope>NUCLEOTIDE SEQUENCE</scope>
    <source>
        <strain evidence="7">IoA-00</strain>
    </source>
</reference>
<gene>
    <name evidence="7" type="ORF">LSAA_10601</name>
</gene>
<feature type="compositionally biased region" description="Basic and acidic residues" evidence="5">
    <location>
        <begin position="393"/>
        <end position="402"/>
    </location>
</feature>
<evidence type="ECO:0000259" key="6">
    <source>
        <dbReference type="PROSITE" id="PS50157"/>
    </source>
</evidence>
<protein>
    <submittedName>
        <fullName evidence="7">KRAB</fullName>
    </submittedName>
</protein>
<feature type="compositionally biased region" description="Polar residues" evidence="5">
    <location>
        <begin position="403"/>
        <end position="415"/>
    </location>
</feature>
<dbReference type="SUPFAM" id="SSF57667">
    <property type="entry name" value="beta-beta-alpha zinc fingers"/>
    <property type="match status" value="2"/>
</dbReference>
<proteinExistence type="predicted"/>
<keyword evidence="1" id="KW-0479">Metal-binding</keyword>
<accession>A0A7R8H9E3</accession>
<dbReference type="InterPro" id="IPR013087">
    <property type="entry name" value="Znf_C2H2_type"/>
</dbReference>
<feature type="region of interest" description="Disordered" evidence="5">
    <location>
        <begin position="1"/>
        <end position="52"/>
    </location>
</feature>
<organism evidence="7 8">
    <name type="scientific">Lepeophtheirus salmonis</name>
    <name type="common">Salmon louse</name>
    <name type="synonym">Caligus salmonis</name>
    <dbReference type="NCBI Taxonomy" id="72036"/>
    <lineage>
        <taxon>Eukaryota</taxon>
        <taxon>Metazoa</taxon>
        <taxon>Ecdysozoa</taxon>
        <taxon>Arthropoda</taxon>
        <taxon>Crustacea</taxon>
        <taxon>Multicrustacea</taxon>
        <taxon>Hexanauplia</taxon>
        <taxon>Copepoda</taxon>
        <taxon>Siphonostomatoida</taxon>
        <taxon>Caligidae</taxon>
        <taxon>Lepeophtheirus</taxon>
    </lineage>
</organism>
<dbReference type="OrthoDB" id="6381422at2759"/>
<feature type="compositionally biased region" description="Basic and acidic residues" evidence="5">
    <location>
        <begin position="23"/>
        <end position="35"/>
    </location>
</feature>
<dbReference type="Gene3D" id="3.30.160.60">
    <property type="entry name" value="Classic Zinc Finger"/>
    <property type="match status" value="3"/>
</dbReference>
<evidence type="ECO:0000313" key="8">
    <source>
        <dbReference type="Proteomes" id="UP000675881"/>
    </source>
</evidence>
<feature type="domain" description="C2H2-type" evidence="6">
    <location>
        <begin position="177"/>
        <end position="200"/>
    </location>
</feature>
<evidence type="ECO:0000256" key="1">
    <source>
        <dbReference type="ARBA" id="ARBA00022723"/>
    </source>
</evidence>
<evidence type="ECO:0000256" key="2">
    <source>
        <dbReference type="ARBA" id="ARBA00022737"/>
    </source>
</evidence>